<dbReference type="Proteomes" id="UP001151760">
    <property type="component" value="Unassembled WGS sequence"/>
</dbReference>
<organism evidence="2 3">
    <name type="scientific">Tanacetum coccineum</name>
    <dbReference type="NCBI Taxonomy" id="301880"/>
    <lineage>
        <taxon>Eukaryota</taxon>
        <taxon>Viridiplantae</taxon>
        <taxon>Streptophyta</taxon>
        <taxon>Embryophyta</taxon>
        <taxon>Tracheophyta</taxon>
        <taxon>Spermatophyta</taxon>
        <taxon>Magnoliopsida</taxon>
        <taxon>eudicotyledons</taxon>
        <taxon>Gunneridae</taxon>
        <taxon>Pentapetalae</taxon>
        <taxon>asterids</taxon>
        <taxon>campanulids</taxon>
        <taxon>Asterales</taxon>
        <taxon>Asteraceae</taxon>
        <taxon>Asteroideae</taxon>
        <taxon>Anthemideae</taxon>
        <taxon>Anthemidinae</taxon>
        <taxon>Tanacetum</taxon>
    </lineage>
</organism>
<proteinExistence type="predicted"/>
<evidence type="ECO:0000313" key="3">
    <source>
        <dbReference type="Proteomes" id="UP001151760"/>
    </source>
</evidence>
<keyword evidence="1" id="KW-0472">Membrane</keyword>
<gene>
    <name evidence="2" type="ORF">Tco_0656732</name>
</gene>
<comment type="caution">
    <text evidence="2">The sequence shown here is derived from an EMBL/GenBank/DDBJ whole genome shotgun (WGS) entry which is preliminary data.</text>
</comment>
<name>A0ABQ4X9K5_9ASTR</name>
<accession>A0ABQ4X9K5</accession>
<keyword evidence="3" id="KW-1185">Reference proteome</keyword>
<keyword evidence="1" id="KW-0812">Transmembrane</keyword>
<dbReference type="EMBL" id="BQNB010009326">
    <property type="protein sequence ID" value="GJS61948.1"/>
    <property type="molecule type" value="Genomic_DNA"/>
</dbReference>
<keyword evidence="1" id="KW-1133">Transmembrane helix</keyword>
<reference evidence="2" key="1">
    <citation type="journal article" date="2022" name="Int. J. Mol. Sci.">
        <title>Draft Genome of Tanacetum Coccineum: Genomic Comparison of Closely Related Tanacetum-Family Plants.</title>
        <authorList>
            <person name="Yamashiro T."/>
            <person name="Shiraishi A."/>
            <person name="Nakayama K."/>
            <person name="Satake H."/>
        </authorList>
    </citation>
    <scope>NUCLEOTIDE SEQUENCE</scope>
</reference>
<sequence length="100" mass="11240">MPIDGLKKVRVEVVMNNTSGSKWGESERVISIELGALSWRWGRNLREVTMGVFYGSFLCCSVLYFVKSIKSYFGGMMVNFGFFDGLEMEAFGEAMEVNNG</sequence>
<feature type="transmembrane region" description="Helical" evidence="1">
    <location>
        <begin position="48"/>
        <end position="66"/>
    </location>
</feature>
<evidence type="ECO:0000256" key="1">
    <source>
        <dbReference type="SAM" id="Phobius"/>
    </source>
</evidence>
<evidence type="ECO:0000313" key="2">
    <source>
        <dbReference type="EMBL" id="GJS61948.1"/>
    </source>
</evidence>
<protein>
    <submittedName>
        <fullName evidence="2">Uncharacterized protein</fullName>
    </submittedName>
</protein>
<reference evidence="2" key="2">
    <citation type="submission" date="2022-01" db="EMBL/GenBank/DDBJ databases">
        <authorList>
            <person name="Yamashiro T."/>
            <person name="Shiraishi A."/>
            <person name="Satake H."/>
            <person name="Nakayama K."/>
        </authorList>
    </citation>
    <scope>NUCLEOTIDE SEQUENCE</scope>
</reference>